<evidence type="ECO:0000313" key="4">
    <source>
        <dbReference type="Proteomes" id="UP001302321"/>
    </source>
</evidence>
<evidence type="ECO:0000256" key="1">
    <source>
        <dbReference type="SAM" id="MobiDB-lite"/>
    </source>
</evidence>
<feature type="transmembrane region" description="Helical" evidence="2">
    <location>
        <begin position="339"/>
        <end position="360"/>
    </location>
</feature>
<protein>
    <submittedName>
        <fullName evidence="3">Uncharacterized protein</fullName>
    </submittedName>
</protein>
<reference evidence="3" key="2">
    <citation type="submission" date="2023-05" db="EMBL/GenBank/DDBJ databases">
        <authorList>
            <consortium name="Lawrence Berkeley National Laboratory"/>
            <person name="Steindorff A."/>
            <person name="Hensen N."/>
            <person name="Bonometti L."/>
            <person name="Westerberg I."/>
            <person name="Brannstrom I.O."/>
            <person name="Guillou S."/>
            <person name="Cros-Aarteil S."/>
            <person name="Calhoun S."/>
            <person name="Haridas S."/>
            <person name="Kuo A."/>
            <person name="Mondo S."/>
            <person name="Pangilinan J."/>
            <person name="Riley R."/>
            <person name="Labutti K."/>
            <person name="Andreopoulos B."/>
            <person name="Lipzen A."/>
            <person name="Chen C."/>
            <person name="Yanf M."/>
            <person name="Daum C."/>
            <person name="Ng V."/>
            <person name="Clum A."/>
            <person name="Ohm R."/>
            <person name="Martin F."/>
            <person name="Silar P."/>
            <person name="Natvig D."/>
            <person name="Lalanne C."/>
            <person name="Gautier V."/>
            <person name="Ament-Velasquez S.L."/>
            <person name="Kruys A."/>
            <person name="Hutchinson M.I."/>
            <person name="Powell A.J."/>
            <person name="Barry K."/>
            <person name="Miller A.N."/>
            <person name="Grigoriev I.V."/>
            <person name="Debuchy R."/>
            <person name="Gladieux P."/>
            <person name="Thoren M.H."/>
            <person name="Johannesson H."/>
        </authorList>
    </citation>
    <scope>NUCLEOTIDE SEQUENCE</scope>
    <source>
        <strain evidence="3">CBS 892.96</strain>
    </source>
</reference>
<comment type="caution">
    <text evidence="3">The sequence shown here is derived from an EMBL/GenBank/DDBJ whole genome shotgun (WGS) entry which is preliminary data.</text>
</comment>
<dbReference type="EMBL" id="MU866156">
    <property type="protein sequence ID" value="KAK4177741.1"/>
    <property type="molecule type" value="Genomic_DNA"/>
</dbReference>
<feature type="region of interest" description="Disordered" evidence="1">
    <location>
        <begin position="197"/>
        <end position="223"/>
    </location>
</feature>
<dbReference type="AlphaFoldDB" id="A0AAN7A739"/>
<name>A0AAN7A739_9PEZI</name>
<sequence length="620" mass="67489">MITTYVTWADAGRQVLIAPDPVIAPPPGWKPPRQGIAVLWLFDECAKSYDDWYYTHLSTVPATPTDTALPYPNRFMQAISTMLLALGPAQRDNQHPGMRIVKLRFAGRLYPGAVLYLWGEHNSAEPSSTTTQKLDTTAISQSELSHSELVLDSIKVSTSNTLLRSERGLSSTKTSLSSVPATYRQSTSMERLNITSKDTASVSTSHSTATKDMTSSITISPPAPDRLEPSIKYVKLPVAVYSVDSTTAFTRSDSNGVPRTTQTDFHGEVYLINTLTTLTAAHGSPILTTTTQVPIAPATTTLTDTNGVPTATVTTFSVCPHLPHSTAANLMLPNRASYFTIYFLLILFTILLLIPIQAIGAKIKQLLPFRHLTKHDSSATAGIDALVMQPGCISGWKLLWHYGDSISLLSVNLSTCFLTVAVFPVPARVAGGLLGAPGCVGDVAGLHTIEVEDGNGGGSETREVLMEEMTMSAEDGSDQSTQVDTLLGKRCKNVKFRLGRLENWTGKRADDYGIIVLSASGSQRRRETDTSSNGEVDTSDMVLPAERTGLGWIKQAGRSLPVEKMVFHVPRRERAFQGALLGVLCGLLTLILYYELTEYEDLQESLFEWFMDSQGFGARM</sequence>
<keyword evidence="2" id="KW-1133">Transmembrane helix</keyword>
<keyword evidence="2" id="KW-0472">Membrane</keyword>
<gene>
    <name evidence="3" type="ORF">QBC36DRAFT_377389</name>
</gene>
<feature type="transmembrane region" description="Helical" evidence="2">
    <location>
        <begin position="575"/>
        <end position="594"/>
    </location>
</feature>
<keyword evidence="2" id="KW-0812">Transmembrane</keyword>
<reference evidence="3" key="1">
    <citation type="journal article" date="2023" name="Mol. Phylogenet. Evol.">
        <title>Genome-scale phylogeny and comparative genomics of the fungal order Sordariales.</title>
        <authorList>
            <person name="Hensen N."/>
            <person name="Bonometti L."/>
            <person name="Westerberg I."/>
            <person name="Brannstrom I.O."/>
            <person name="Guillou S."/>
            <person name="Cros-Aarteil S."/>
            <person name="Calhoun S."/>
            <person name="Haridas S."/>
            <person name="Kuo A."/>
            <person name="Mondo S."/>
            <person name="Pangilinan J."/>
            <person name="Riley R."/>
            <person name="LaButti K."/>
            <person name="Andreopoulos B."/>
            <person name="Lipzen A."/>
            <person name="Chen C."/>
            <person name="Yan M."/>
            <person name="Daum C."/>
            <person name="Ng V."/>
            <person name="Clum A."/>
            <person name="Steindorff A."/>
            <person name="Ohm R.A."/>
            <person name="Martin F."/>
            <person name="Silar P."/>
            <person name="Natvig D.O."/>
            <person name="Lalanne C."/>
            <person name="Gautier V."/>
            <person name="Ament-Velasquez S.L."/>
            <person name="Kruys A."/>
            <person name="Hutchinson M.I."/>
            <person name="Powell A.J."/>
            <person name="Barry K."/>
            <person name="Miller A.N."/>
            <person name="Grigoriev I.V."/>
            <person name="Debuchy R."/>
            <person name="Gladieux P."/>
            <person name="Hiltunen Thoren M."/>
            <person name="Johannesson H."/>
        </authorList>
    </citation>
    <scope>NUCLEOTIDE SEQUENCE</scope>
    <source>
        <strain evidence="3">CBS 892.96</strain>
    </source>
</reference>
<keyword evidence="4" id="KW-1185">Reference proteome</keyword>
<evidence type="ECO:0000313" key="3">
    <source>
        <dbReference type="EMBL" id="KAK4177741.1"/>
    </source>
</evidence>
<proteinExistence type="predicted"/>
<feature type="compositionally biased region" description="Low complexity" evidence="1">
    <location>
        <begin position="199"/>
        <end position="210"/>
    </location>
</feature>
<accession>A0AAN7A739</accession>
<organism evidence="3 4">
    <name type="scientific">Triangularia setosa</name>
    <dbReference type="NCBI Taxonomy" id="2587417"/>
    <lineage>
        <taxon>Eukaryota</taxon>
        <taxon>Fungi</taxon>
        <taxon>Dikarya</taxon>
        <taxon>Ascomycota</taxon>
        <taxon>Pezizomycotina</taxon>
        <taxon>Sordariomycetes</taxon>
        <taxon>Sordariomycetidae</taxon>
        <taxon>Sordariales</taxon>
        <taxon>Podosporaceae</taxon>
        <taxon>Triangularia</taxon>
    </lineage>
</organism>
<evidence type="ECO:0000256" key="2">
    <source>
        <dbReference type="SAM" id="Phobius"/>
    </source>
</evidence>
<dbReference type="Proteomes" id="UP001302321">
    <property type="component" value="Unassembled WGS sequence"/>
</dbReference>